<dbReference type="Pfam" id="PF08327">
    <property type="entry name" value="AHSA1"/>
    <property type="match status" value="1"/>
</dbReference>
<sequence>MSDAASLSPSQDITVTDIFPHAPETIWKTLTSGALMGRWLGMTPVGFEPVIGNRFTYRTTPAGEWDGTIHCEILDLIPNRRLRYSWKGGHAGNTGYGSPLDTIVTFTLEKVTGGTRLSLVHAGFVLPRNETAYRNMSGGWTKVIPRIITIAGEGT</sequence>
<evidence type="ECO:0000313" key="4">
    <source>
        <dbReference type="Proteomes" id="UP000721844"/>
    </source>
</evidence>
<accession>A0A964E331</accession>
<dbReference type="EMBL" id="JAESVA010000002">
    <property type="protein sequence ID" value="MCB8879944.1"/>
    <property type="molecule type" value="Genomic_DNA"/>
</dbReference>
<evidence type="ECO:0000256" key="1">
    <source>
        <dbReference type="ARBA" id="ARBA00006817"/>
    </source>
</evidence>
<keyword evidence="4" id="KW-1185">Reference proteome</keyword>
<gene>
    <name evidence="3" type="ORF">ACELLULO517_06835</name>
</gene>
<dbReference type="Proteomes" id="UP000721844">
    <property type="component" value="Unassembled WGS sequence"/>
</dbReference>
<name>A0A964E331_9PROT</name>
<dbReference type="Gene3D" id="3.30.530.20">
    <property type="match status" value="1"/>
</dbReference>
<proteinExistence type="inferred from homology"/>
<evidence type="ECO:0000313" key="3">
    <source>
        <dbReference type="EMBL" id="MCB8879944.1"/>
    </source>
</evidence>
<dbReference type="InterPro" id="IPR013538">
    <property type="entry name" value="ASHA1/2-like_C"/>
</dbReference>
<dbReference type="CDD" id="cd07814">
    <property type="entry name" value="SRPBCC_CalC_Aha1-like"/>
    <property type="match status" value="1"/>
</dbReference>
<organism evidence="3 4">
    <name type="scientific">Acidisoma cellulosilyticum</name>
    <dbReference type="NCBI Taxonomy" id="2802395"/>
    <lineage>
        <taxon>Bacteria</taxon>
        <taxon>Pseudomonadati</taxon>
        <taxon>Pseudomonadota</taxon>
        <taxon>Alphaproteobacteria</taxon>
        <taxon>Acetobacterales</taxon>
        <taxon>Acidocellaceae</taxon>
        <taxon>Acidisoma</taxon>
    </lineage>
</organism>
<comment type="similarity">
    <text evidence="1">Belongs to the AHA1 family.</text>
</comment>
<feature type="domain" description="Activator of Hsp90 ATPase homologue 1/2-like C-terminal" evidence="2">
    <location>
        <begin position="22"/>
        <end position="146"/>
    </location>
</feature>
<reference evidence="3 4" key="1">
    <citation type="journal article" date="2021" name="Microorganisms">
        <title>Acidisoma silvae sp. nov. and Acidisomacellulosilytica sp. nov., Two Acidophilic Bacteria Isolated from Decaying Wood, Hydrolyzing Cellulose and Producing Poly-3-hydroxybutyrate.</title>
        <authorList>
            <person name="Mieszkin S."/>
            <person name="Pouder E."/>
            <person name="Uroz S."/>
            <person name="Simon-Colin C."/>
            <person name="Alain K."/>
        </authorList>
    </citation>
    <scope>NUCLEOTIDE SEQUENCE [LARGE SCALE GENOMIC DNA]</scope>
    <source>
        <strain evidence="3 4">HW T5.17</strain>
    </source>
</reference>
<dbReference type="AlphaFoldDB" id="A0A964E331"/>
<evidence type="ECO:0000259" key="2">
    <source>
        <dbReference type="Pfam" id="PF08327"/>
    </source>
</evidence>
<dbReference type="InterPro" id="IPR023393">
    <property type="entry name" value="START-like_dom_sf"/>
</dbReference>
<dbReference type="RefSeq" id="WP_227306558.1">
    <property type="nucleotide sequence ID" value="NZ_JAESVA010000002.1"/>
</dbReference>
<dbReference type="SUPFAM" id="SSF55961">
    <property type="entry name" value="Bet v1-like"/>
    <property type="match status" value="1"/>
</dbReference>
<protein>
    <submittedName>
        <fullName evidence="3">SRPBCC domain-containing protein</fullName>
    </submittedName>
</protein>
<comment type="caution">
    <text evidence="3">The sequence shown here is derived from an EMBL/GenBank/DDBJ whole genome shotgun (WGS) entry which is preliminary data.</text>
</comment>